<feature type="region of interest" description="Disordered" evidence="4">
    <location>
        <begin position="312"/>
        <end position="332"/>
    </location>
</feature>
<dbReference type="InterPro" id="IPR046347">
    <property type="entry name" value="bZIP_sf"/>
</dbReference>
<keyword evidence="1" id="KW-0805">Transcription regulation</keyword>
<keyword evidence="2" id="KW-0804">Transcription</keyword>
<dbReference type="SMART" id="SM00338">
    <property type="entry name" value="BRLZ"/>
    <property type="match status" value="1"/>
</dbReference>
<evidence type="ECO:0000313" key="7">
    <source>
        <dbReference type="EMBL" id="RVW65719.1"/>
    </source>
</evidence>
<dbReference type="Pfam" id="PF00170">
    <property type="entry name" value="bZIP_1"/>
    <property type="match status" value="1"/>
</dbReference>
<dbReference type="Proteomes" id="UP000288805">
    <property type="component" value="Unassembled WGS sequence"/>
</dbReference>
<evidence type="ECO:0000256" key="2">
    <source>
        <dbReference type="ARBA" id="ARBA00023163"/>
    </source>
</evidence>
<feature type="compositionally biased region" description="Basic and acidic residues" evidence="4">
    <location>
        <begin position="1"/>
        <end position="11"/>
    </location>
</feature>
<dbReference type="EMBL" id="QGNW01001069">
    <property type="protein sequence ID" value="RVW56923.1"/>
    <property type="molecule type" value="Genomic_DNA"/>
</dbReference>
<dbReference type="CDD" id="cd14703">
    <property type="entry name" value="bZIP_plant_RF2"/>
    <property type="match status" value="1"/>
</dbReference>
<dbReference type="InterPro" id="IPR004827">
    <property type="entry name" value="bZIP"/>
</dbReference>
<dbReference type="SUPFAM" id="SSF57959">
    <property type="entry name" value="Leucine zipper domain"/>
    <property type="match status" value="1"/>
</dbReference>
<protein>
    <submittedName>
        <fullName evidence="6">Basic leucine zipper 6</fullName>
    </submittedName>
</protein>
<dbReference type="Gene3D" id="1.20.5.170">
    <property type="match status" value="1"/>
</dbReference>
<evidence type="ECO:0000256" key="3">
    <source>
        <dbReference type="ARBA" id="ARBA00023242"/>
    </source>
</evidence>
<feature type="domain" description="BZIP" evidence="5">
    <location>
        <begin position="154"/>
        <end position="205"/>
    </location>
</feature>
<dbReference type="GO" id="GO:0003700">
    <property type="term" value="F:DNA-binding transcription factor activity"/>
    <property type="evidence" value="ECO:0007669"/>
    <property type="project" value="InterPro"/>
</dbReference>
<name>A0A438FAD3_VITVI</name>
<dbReference type="GO" id="GO:0005634">
    <property type="term" value="C:nucleus"/>
    <property type="evidence" value="ECO:0007669"/>
    <property type="project" value="UniProtKB-ARBA"/>
</dbReference>
<organism evidence="6 8">
    <name type="scientific">Vitis vinifera</name>
    <name type="common">Grape</name>
    <dbReference type="NCBI Taxonomy" id="29760"/>
    <lineage>
        <taxon>Eukaryota</taxon>
        <taxon>Viridiplantae</taxon>
        <taxon>Streptophyta</taxon>
        <taxon>Embryophyta</taxon>
        <taxon>Tracheophyta</taxon>
        <taxon>Spermatophyta</taxon>
        <taxon>Magnoliopsida</taxon>
        <taxon>eudicotyledons</taxon>
        <taxon>Gunneridae</taxon>
        <taxon>Pentapetalae</taxon>
        <taxon>rosids</taxon>
        <taxon>Vitales</taxon>
        <taxon>Vitaceae</taxon>
        <taxon>Viteae</taxon>
        <taxon>Vitis</taxon>
    </lineage>
</organism>
<gene>
    <name evidence="6" type="primary">BZIP06_1</name>
    <name evidence="7" type="synonym">BZIP06_2</name>
    <name evidence="7" type="ORF">CK203_057703</name>
    <name evidence="6" type="ORF">CK203_114002</name>
</gene>
<dbReference type="PANTHER" id="PTHR46391">
    <property type="entry name" value="BASIC LEUCINE ZIPPER 34"/>
    <property type="match status" value="1"/>
</dbReference>
<keyword evidence="3" id="KW-0539">Nucleus</keyword>
<feature type="compositionally biased region" description="Polar residues" evidence="4">
    <location>
        <begin position="26"/>
        <end position="47"/>
    </location>
</feature>
<dbReference type="PROSITE" id="PS50217">
    <property type="entry name" value="BZIP"/>
    <property type="match status" value="1"/>
</dbReference>
<dbReference type="InterPro" id="IPR052483">
    <property type="entry name" value="bZIP_transcription_regulators"/>
</dbReference>
<accession>A0A438FAD3</accession>
<evidence type="ECO:0000256" key="4">
    <source>
        <dbReference type="SAM" id="MobiDB-lite"/>
    </source>
</evidence>
<dbReference type="PANTHER" id="PTHR46391:SF13">
    <property type="entry name" value="ACTIVATOR OF SPOMIN LUC3"/>
    <property type="match status" value="1"/>
</dbReference>
<proteinExistence type="predicted"/>
<feature type="compositionally biased region" description="Polar residues" evidence="4">
    <location>
        <begin position="60"/>
        <end position="77"/>
    </location>
</feature>
<feature type="compositionally biased region" description="Pro residues" evidence="4">
    <location>
        <begin position="13"/>
        <end position="22"/>
    </location>
</feature>
<dbReference type="InterPro" id="IPR044759">
    <property type="entry name" value="bZIP_RF2"/>
</dbReference>
<dbReference type="EMBL" id="QGNW01000685">
    <property type="protein sequence ID" value="RVW65719.1"/>
    <property type="molecule type" value="Genomic_DNA"/>
</dbReference>
<evidence type="ECO:0000256" key="1">
    <source>
        <dbReference type="ARBA" id="ARBA00023015"/>
    </source>
</evidence>
<evidence type="ECO:0000313" key="6">
    <source>
        <dbReference type="EMBL" id="RVW56923.1"/>
    </source>
</evidence>
<dbReference type="AlphaFoldDB" id="A0A438FAD3"/>
<reference evidence="6 8" key="1">
    <citation type="journal article" date="2018" name="PLoS Genet.">
        <title>Population sequencing reveals clonal diversity and ancestral inbreeding in the grapevine cultivar Chardonnay.</title>
        <authorList>
            <person name="Roach M.J."/>
            <person name="Johnson D.L."/>
            <person name="Bohlmann J."/>
            <person name="van Vuuren H.J."/>
            <person name="Jones S.J."/>
            <person name="Pretorius I.S."/>
            <person name="Schmidt S.A."/>
            <person name="Borneman A.R."/>
        </authorList>
    </citation>
    <scope>NUCLEOTIDE SEQUENCE [LARGE SCALE GENOMIC DNA]</scope>
    <source>
        <strain evidence="8">cv. Chardonnay</strain>
        <strain evidence="6">I10V1</strain>
        <tissue evidence="6">Leaf</tissue>
    </source>
</reference>
<evidence type="ECO:0000259" key="5">
    <source>
        <dbReference type="PROSITE" id="PS50217"/>
    </source>
</evidence>
<evidence type="ECO:0000313" key="8">
    <source>
        <dbReference type="Proteomes" id="UP000288805"/>
    </source>
</evidence>
<feature type="region of interest" description="Disordered" evidence="4">
    <location>
        <begin position="1"/>
        <end position="109"/>
    </location>
</feature>
<dbReference type="PROSITE" id="PS00036">
    <property type="entry name" value="BZIP_BASIC"/>
    <property type="match status" value="1"/>
</dbReference>
<comment type="caution">
    <text evidence="6">The sequence shown here is derived from an EMBL/GenBank/DDBJ whole genome shotgun (WGS) entry which is preliminary data.</text>
</comment>
<sequence length="332" mass="37762">MDGINKKDHFGLPRPPPPPPPRSRVAPSTQVLPPSSSQHGRQHQLTVHSGGGNRPFPEGLSSSIIPHYQSQHPQNHPISAGGGTEVSSRTEPATVPDATRGPQPDPNLDDRRLRRFVHFCFQLFSFQEPINHFGLDSSNDGEHSKRLHILLAHRLLSNRISAQRSRLRRTNYINEMETQVKEFEAQIAQLSPEVVLIQRKKKLLQMDNELMKQKETKLQEHINLKNAETDAHQTELYHLRQLFELQQQQKQGWMAAWASGQEDYIANQGMYYQPWAEQQFAHPNMRQPCGSEKMENLGISMTKVDQIVASEAYQPGQERMADPGKYQPGGVE</sequence>